<dbReference type="STRING" id="394193.SAMN04489732_103210"/>
<dbReference type="Pfam" id="PF17210">
    <property type="entry name" value="SdrD_B"/>
    <property type="match status" value="1"/>
</dbReference>
<dbReference type="SUPFAM" id="SSF117074">
    <property type="entry name" value="Hypothetical protein PA1324"/>
    <property type="match status" value="2"/>
</dbReference>
<accession>A0A1H8UCZ5</accession>
<evidence type="ECO:0000259" key="5">
    <source>
        <dbReference type="Pfam" id="PF17210"/>
    </source>
</evidence>
<feature type="domain" description="SD-repeat containing protein B" evidence="5">
    <location>
        <begin position="376"/>
        <end position="435"/>
    </location>
</feature>
<dbReference type="InterPro" id="IPR013783">
    <property type="entry name" value="Ig-like_fold"/>
</dbReference>
<dbReference type="RefSeq" id="WP_245787227.1">
    <property type="nucleotide sequence ID" value="NZ_FOEF01000003.1"/>
</dbReference>
<sequence length="467" mass="48041">MSHRPLRGLTRLLSGLTAALTLGALLTPAASADPPPPQLEVSASTDSGAHLVGKPFPLTVSLHSLAEYPLTGLHVSLDQIGGSWLNVKDWAGLDPSGPGVTLDPGATAAVTLTAEVDWWTGPPQVRVSTWLAPSDQLPAEVTVPFIDPTTTTGSADGVVYGDRNGNHAFDPGEGLAGATVQVYSPQSRFPVTTGADGTFTFTGPAQRYAVSADALPGGWIAEGGQGPAFDVGGDQPSSGVLLRAVRPFSDKLQATASLDRTTYAAGDSAQLTVTLTNTSAETLTDVSGWCDRVGDDPDSLVGWKSWSDLVYPASLTFAPGETRTFTETGTVPPAASQYGGFGVACDFGPAMAGPEGYPAIELWAKVPGTAAGTSGRIYHDDNHNSTQDAGEAITSTAVSLVDHTDGQVVATGQTDADGHVAFSAVPAGRYDLRVSDGWVPVGGHGGQVQAGTCQSCGWEWSLIYAHA</sequence>
<feature type="chain" id="PRO_5011525731" description="SD-repeat containing protein B domain-containing protein" evidence="4">
    <location>
        <begin position="33"/>
        <end position="467"/>
    </location>
</feature>
<evidence type="ECO:0000256" key="1">
    <source>
        <dbReference type="ARBA" id="ARBA00004613"/>
    </source>
</evidence>
<keyword evidence="3 4" id="KW-0732">Signal</keyword>
<evidence type="ECO:0000256" key="4">
    <source>
        <dbReference type="SAM" id="SignalP"/>
    </source>
</evidence>
<evidence type="ECO:0000256" key="2">
    <source>
        <dbReference type="ARBA" id="ARBA00022525"/>
    </source>
</evidence>
<dbReference type="GO" id="GO:0005576">
    <property type="term" value="C:extracellular region"/>
    <property type="evidence" value="ECO:0007669"/>
    <property type="project" value="UniProtKB-SubCell"/>
</dbReference>
<evidence type="ECO:0000313" key="6">
    <source>
        <dbReference type="EMBL" id="SEP01142.1"/>
    </source>
</evidence>
<organism evidence="6 7">
    <name type="scientific">Amycolatopsis saalfeldensis</name>
    <dbReference type="NCBI Taxonomy" id="394193"/>
    <lineage>
        <taxon>Bacteria</taxon>
        <taxon>Bacillati</taxon>
        <taxon>Actinomycetota</taxon>
        <taxon>Actinomycetes</taxon>
        <taxon>Pseudonocardiales</taxon>
        <taxon>Pseudonocardiaceae</taxon>
        <taxon>Amycolatopsis</taxon>
    </lineage>
</organism>
<dbReference type="GO" id="GO:0005975">
    <property type="term" value="P:carbohydrate metabolic process"/>
    <property type="evidence" value="ECO:0007669"/>
    <property type="project" value="UniProtKB-ARBA"/>
</dbReference>
<name>A0A1H8UCZ5_9PSEU</name>
<evidence type="ECO:0000313" key="7">
    <source>
        <dbReference type="Proteomes" id="UP000198582"/>
    </source>
</evidence>
<evidence type="ECO:0000256" key="3">
    <source>
        <dbReference type="ARBA" id="ARBA00022729"/>
    </source>
</evidence>
<keyword evidence="2" id="KW-0964">Secreted</keyword>
<gene>
    <name evidence="6" type="ORF">SAMN04489732_103210</name>
</gene>
<feature type="signal peptide" evidence="4">
    <location>
        <begin position="1"/>
        <end position="32"/>
    </location>
</feature>
<dbReference type="AlphaFoldDB" id="A0A1H8UCZ5"/>
<protein>
    <recommendedName>
        <fullName evidence="5">SD-repeat containing protein B domain-containing protein</fullName>
    </recommendedName>
</protein>
<dbReference type="EMBL" id="FOEF01000003">
    <property type="protein sequence ID" value="SEP01142.1"/>
    <property type="molecule type" value="Genomic_DNA"/>
</dbReference>
<dbReference type="Proteomes" id="UP000198582">
    <property type="component" value="Unassembled WGS sequence"/>
</dbReference>
<dbReference type="Gene3D" id="2.60.40.10">
    <property type="entry name" value="Immunoglobulins"/>
    <property type="match status" value="2"/>
</dbReference>
<dbReference type="InterPro" id="IPR033764">
    <property type="entry name" value="Sdr_B"/>
</dbReference>
<reference evidence="7" key="1">
    <citation type="submission" date="2016-10" db="EMBL/GenBank/DDBJ databases">
        <authorList>
            <person name="Varghese N."/>
            <person name="Submissions S."/>
        </authorList>
    </citation>
    <scope>NUCLEOTIDE SEQUENCE [LARGE SCALE GENOMIC DNA]</scope>
    <source>
        <strain evidence="7">DSM 44993</strain>
    </source>
</reference>
<proteinExistence type="predicted"/>
<comment type="subcellular location">
    <subcellularLocation>
        <location evidence="1">Secreted</location>
    </subcellularLocation>
</comment>
<keyword evidence="7" id="KW-1185">Reference proteome</keyword>